<organism evidence="3 4">
    <name type="scientific">Caedimonas varicaedens</name>
    <dbReference type="NCBI Taxonomy" id="1629334"/>
    <lineage>
        <taxon>Bacteria</taxon>
        <taxon>Pseudomonadati</taxon>
        <taxon>Pseudomonadota</taxon>
        <taxon>Alphaproteobacteria</taxon>
        <taxon>Holosporales</taxon>
        <taxon>Caedimonadaceae</taxon>
        <taxon>Caedimonas</taxon>
    </lineage>
</organism>
<comment type="caution">
    <text evidence="3">The sequence shown here is derived from an EMBL/GenBank/DDBJ whole genome shotgun (WGS) entry which is preliminary data.</text>
</comment>
<comment type="subcellular location">
    <subcellularLocation>
        <location evidence="1">Secreted</location>
    </subcellularLocation>
</comment>
<dbReference type="PRINTS" id="PR00313">
    <property type="entry name" value="CABNDNGRPT"/>
</dbReference>
<dbReference type="InterPro" id="IPR050557">
    <property type="entry name" value="RTX_toxin/Mannuronan_C5-epim"/>
</dbReference>
<dbReference type="InterPro" id="IPR001343">
    <property type="entry name" value="Hemolysn_Ca-bd"/>
</dbReference>
<dbReference type="InterPro" id="IPR011049">
    <property type="entry name" value="Serralysin-like_metalloprot_C"/>
</dbReference>
<keyword evidence="2" id="KW-0964">Secreted</keyword>
<evidence type="ECO:0000256" key="2">
    <source>
        <dbReference type="ARBA" id="ARBA00022525"/>
    </source>
</evidence>
<dbReference type="PANTHER" id="PTHR38340:SF1">
    <property type="entry name" value="S-LAYER PROTEIN"/>
    <property type="match status" value="1"/>
</dbReference>
<dbReference type="STRING" id="1629334.Cva_01255"/>
<keyword evidence="4" id="KW-1185">Reference proteome</keyword>
<dbReference type="SUPFAM" id="SSF51120">
    <property type="entry name" value="beta-Roll"/>
    <property type="match status" value="1"/>
</dbReference>
<dbReference type="Gene3D" id="2.150.10.10">
    <property type="entry name" value="Serralysin-like metalloprotease, C-terminal"/>
    <property type="match status" value="2"/>
</dbReference>
<dbReference type="AlphaFoldDB" id="A0A0K8MDP5"/>
<dbReference type="EMBL" id="BBVC01000070">
    <property type="protein sequence ID" value="GAO98592.1"/>
    <property type="molecule type" value="Genomic_DNA"/>
</dbReference>
<evidence type="ECO:0000313" key="3">
    <source>
        <dbReference type="EMBL" id="GAO98592.1"/>
    </source>
</evidence>
<dbReference type="InterPro" id="IPR018511">
    <property type="entry name" value="Hemolysin-typ_Ca-bd_CS"/>
</dbReference>
<proteinExistence type="predicted"/>
<gene>
    <name evidence="3" type="primary">apxIA</name>
    <name evidence="3" type="ORF">Cva_01255</name>
</gene>
<name>A0A0K8MDP5_9PROT</name>
<sequence length="332" mass="34236">MLLAIDISAGGVSGDNLVLQNFAVSSTADPQGFYAITTPGYTALSIKGLGTDLTSGSNQLEIKGLDTHAHYQDIVDNLHLHNNLFFTDPDHAFGTRTFSLQAFDEDGQASATVSAPFIVTQMTAENVFTGTSGNDYLHLTDSSLTNHTYNAGDGDDIIKDGNGPSTINGGAGHDLLLGQGGNDILNAGDGNDTLYGGAGSDILIGGAGDDFLSGGLSGDTLIGGTGKDVFYFDPSESGSLIDTISDFGKIGSTDPDIIDVSQYLKAAGYIPGLNLIDSFVHIKEVSGVTTLSIDPDGAGPNPFTPLAVLQGIHTNDLVAVFDGNYHLTVAVG</sequence>
<dbReference type="PANTHER" id="PTHR38340">
    <property type="entry name" value="S-LAYER PROTEIN"/>
    <property type="match status" value="1"/>
</dbReference>
<evidence type="ECO:0000256" key="1">
    <source>
        <dbReference type="ARBA" id="ARBA00004613"/>
    </source>
</evidence>
<dbReference type="Proteomes" id="UP000036771">
    <property type="component" value="Unassembled WGS sequence"/>
</dbReference>
<reference evidence="3 4" key="1">
    <citation type="submission" date="2015-03" db="EMBL/GenBank/DDBJ databases">
        <title>Caedibacter varicaedens, whole genome shotgun sequence.</title>
        <authorList>
            <person name="Suzuki H."/>
            <person name="Dapper A.L."/>
            <person name="Gibson A.K."/>
            <person name="Jackson C."/>
            <person name="Lee H."/>
            <person name="Pejaver V.R."/>
            <person name="Doak T."/>
            <person name="Lynch M."/>
        </authorList>
    </citation>
    <scope>NUCLEOTIDE SEQUENCE [LARGE SCALE GENOMIC DNA]</scope>
</reference>
<dbReference type="GO" id="GO:0005576">
    <property type="term" value="C:extracellular region"/>
    <property type="evidence" value="ECO:0007669"/>
    <property type="project" value="UniProtKB-SubCell"/>
</dbReference>
<dbReference type="PROSITE" id="PS00330">
    <property type="entry name" value="HEMOLYSIN_CALCIUM"/>
    <property type="match status" value="2"/>
</dbReference>
<dbReference type="Pfam" id="PF00353">
    <property type="entry name" value="HemolysinCabind"/>
    <property type="match status" value="2"/>
</dbReference>
<evidence type="ECO:0000313" key="4">
    <source>
        <dbReference type="Proteomes" id="UP000036771"/>
    </source>
</evidence>
<dbReference type="GO" id="GO:0005509">
    <property type="term" value="F:calcium ion binding"/>
    <property type="evidence" value="ECO:0007669"/>
    <property type="project" value="InterPro"/>
</dbReference>
<protein>
    <submittedName>
        <fullName evidence="3">RTX-I toxin determinant A from serotypes 1/9</fullName>
    </submittedName>
</protein>
<accession>A0A0K8MDP5</accession>